<evidence type="ECO:0000313" key="1">
    <source>
        <dbReference type="EMBL" id="KAJ9120864.1"/>
    </source>
</evidence>
<protein>
    <submittedName>
        <fullName evidence="1">Uncharacterized protein</fullName>
    </submittedName>
</protein>
<keyword evidence="2" id="KW-1185">Reference proteome</keyword>
<organism evidence="1 2">
    <name type="scientific">Naganishia vaughanmartiniae</name>
    <dbReference type="NCBI Taxonomy" id="1424756"/>
    <lineage>
        <taxon>Eukaryota</taxon>
        <taxon>Fungi</taxon>
        <taxon>Dikarya</taxon>
        <taxon>Basidiomycota</taxon>
        <taxon>Agaricomycotina</taxon>
        <taxon>Tremellomycetes</taxon>
        <taxon>Filobasidiales</taxon>
        <taxon>Filobasidiaceae</taxon>
        <taxon>Naganishia</taxon>
    </lineage>
</organism>
<proteinExistence type="predicted"/>
<dbReference type="EMBL" id="JASBWU010000006">
    <property type="protein sequence ID" value="KAJ9120864.1"/>
    <property type="molecule type" value="Genomic_DNA"/>
</dbReference>
<dbReference type="Proteomes" id="UP001243375">
    <property type="component" value="Unassembled WGS sequence"/>
</dbReference>
<accession>A0ACC2XA07</accession>
<comment type="caution">
    <text evidence="1">The sequence shown here is derived from an EMBL/GenBank/DDBJ whole genome shotgun (WGS) entry which is preliminary data.</text>
</comment>
<name>A0ACC2XA07_9TREE</name>
<sequence>MATSYAKIVRYRRPPGAADSKGGGSSRKHHTMKIDEEVHPADFEYSIDPKQGSVKGEPWFDHQTAANEALEFPSELNRDFSAQQSFRMKETVVKALLPVITKELLHCVNHGAKRKAHDIASRATCERAGILYDKQDVKQLLTNENASEILFPTVDIETVQPGQQEERNRAQATENITDDMLKSFLTKQSHDSHELPPEAIEEFDSHPFYRIDASKLNEPTFDRMWRDGIPIVIDNAKSYLREDWSPKGFQKLFGDEKCTVYDCQAEIGEDSTINKFFGLFNSRPPDGGAHKVLKLKDWPTTEEFKERCPSLNQDFHNTLPVPDYTRRDGVTNVSAFFPINTNPPDIGPKLYSALRGIETEGGKGTRMHMDIADAINVMTFASERADGKEGCAVWHIYRKQDLEILRAFLREKFSAVHQFVDPVHSQLFYLDATLRQELFVKTGVFAHRIYQYPGQAVMIPAYCAHQVCNHSDCIKIACDFVSPHSITRCAKLTEEFRGENVVSDWKDDVLQLNSMMWYTWLYCSKYDSDHQYAPALPFNEATVGTFIDERTQSRPGQTGEGLARLKPSRPTAGKLLQGQLKKDTESPFWAMPESRPAKAGPLVPPKRSVQLSRPAVPPMTRPVDASQPRAGASSLNTSPESQRPHSTTSVVQAPEPSNIVSQRPHDATIYRTTVSSSILHQPGTTETQNRLDGPHPVSDVTDTTVLTTCTAAPIAGLSA</sequence>
<evidence type="ECO:0000313" key="2">
    <source>
        <dbReference type="Proteomes" id="UP001243375"/>
    </source>
</evidence>
<gene>
    <name evidence="1" type="ORF">QFC22_002799</name>
</gene>
<reference evidence="1" key="1">
    <citation type="submission" date="2023-04" db="EMBL/GenBank/DDBJ databases">
        <title>Draft Genome sequencing of Naganishia species isolated from polar environments using Oxford Nanopore Technology.</title>
        <authorList>
            <person name="Leo P."/>
            <person name="Venkateswaran K."/>
        </authorList>
    </citation>
    <scope>NUCLEOTIDE SEQUENCE</scope>
    <source>
        <strain evidence="1">MNA-CCFEE 5425</strain>
    </source>
</reference>